<organism evidence="9 10">
    <name type="scientific">Schizosaccharomyces octosporus (strain yFS286)</name>
    <name type="common">Fission yeast</name>
    <name type="synonym">Octosporomyces octosporus</name>
    <dbReference type="NCBI Taxonomy" id="483514"/>
    <lineage>
        <taxon>Eukaryota</taxon>
        <taxon>Fungi</taxon>
        <taxon>Dikarya</taxon>
        <taxon>Ascomycota</taxon>
        <taxon>Taphrinomycotina</taxon>
        <taxon>Schizosaccharomycetes</taxon>
        <taxon>Schizosaccharomycetales</taxon>
        <taxon>Schizosaccharomycetaceae</taxon>
        <taxon>Schizosaccharomyces</taxon>
    </lineage>
</organism>
<dbReference type="AlphaFoldDB" id="S9PPH2"/>
<evidence type="ECO:0000313" key="9">
    <source>
        <dbReference type="EMBL" id="EPX71106.1"/>
    </source>
</evidence>
<gene>
    <name evidence="9" type="ORF">SOCG_01324</name>
</gene>
<dbReference type="PANTHER" id="PTHR47540">
    <property type="entry name" value="THIAMINE REPRESSIBLE GENES REGULATORY PROTEIN THI5"/>
    <property type="match status" value="1"/>
</dbReference>
<dbReference type="VEuPathDB" id="FungiDB:SOCG_01324"/>
<evidence type="ECO:0000256" key="7">
    <source>
        <dbReference type="ARBA" id="ARBA00023242"/>
    </source>
</evidence>
<reference evidence="9 10" key="1">
    <citation type="journal article" date="2011" name="Science">
        <title>Comparative functional genomics of the fission yeasts.</title>
        <authorList>
            <person name="Rhind N."/>
            <person name="Chen Z."/>
            <person name="Yassour M."/>
            <person name="Thompson D.A."/>
            <person name="Haas B.J."/>
            <person name="Habib N."/>
            <person name="Wapinski I."/>
            <person name="Roy S."/>
            <person name="Lin M.F."/>
            <person name="Heiman D.I."/>
            <person name="Young S.K."/>
            <person name="Furuya K."/>
            <person name="Guo Y."/>
            <person name="Pidoux A."/>
            <person name="Chen H.M."/>
            <person name="Robbertse B."/>
            <person name="Goldberg J.M."/>
            <person name="Aoki K."/>
            <person name="Bayne E.H."/>
            <person name="Berlin A.M."/>
            <person name="Desjardins C.A."/>
            <person name="Dobbs E."/>
            <person name="Dukaj L."/>
            <person name="Fan L."/>
            <person name="FitzGerald M.G."/>
            <person name="French C."/>
            <person name="Gujja S."/>
            <person name="Hansen K."/>
            <person name="Keifenheim D."/>
            <person name="Levin J.Z."/>
            <person name="Mosher R.A."/>
            <person name="Mueller C.A."/>
            <person name="Pfiffner J."/>
            <person name="Priest M."/>
            <person name="Russ C."/>
            <person name="Smialowska A."/>
            <person name="Swoboda P."/>
            <person name="Sykes S.M."/>
            <person name="Vaughn M."/>
            <person name="Vengrova S."/>
            <person name="Yoder R."/>
            <person name="Zeng Q."/>
            <person name="Allshire R."/>
            <person name="Baulcombe D."/>
            <person name="Birren B.W."/>
            <person name="Brown W."/>
            <person name="Ekwall K."/>
            <person name="Kellis M."/>
            <person name="Leatherwood J."/>
            <person name="Levin H."/>
            <person name="Margalit H."/>
            <person name="Martienssen R."/>
            <person name="Nieduszynski C.A."/>
            <person name="Spatafora J.W."/>
            <person name="Friedman N."/>
            <person name="Dalgaard J.Z."/>
            <person name="Baumann P."/>
            <person name="Niki H."/>
            <person name="Regev A."/>
            <person name="Nusbaum C."/>
        </authorList>
    </citation>
    <scope>NUCLEOTIDE SEQUENCE [LARGE SCALE GENOMIC DNA]</scope>
    <source>
        <strain evidence="10">yFS286</strain>
    </source>
</reference>
<evidence type="ECO:0000256" key="1">
    <source>
        <dbReference type="ARBA" id="ARBA00004123"/>
    </source>
</evidence>
<dbReference type="Proteomes" id="UP000016088">
    <property type="component" value="Unassembled WGS sequence"/>
</dbReference>
<dbReference type="OMA" id="FEHICPS"/>
<evidence type="ECO:0000256" key="2">
    <source>
        <dbReference type="ARBA" id="ARBA00022723"/>
    </source>
</evidence>
<keyword evidence="5" id="KW-0238">DNA-binding</keyword>
<keyword evidence="3" id="KW-0862">Zinc</keyword>
<dbReference type="Gene3D" id="4.10.240.10">
    <property type="entry name" value="Zn(2)-C6 fungal-type DNA-binding domain"/>
    <property type="match status" value="1"/>
</dbReference>
<dbReference type="InterPro" id="IPR051711">
    <property type="entry name" value="Stress_Response_Reg"/>
</dbReference>
<evidence type="ECO:0000259" key="8">
    <source>
        <dbReference type="PROSITE" id="PS50048"/>
    </source>
</evidence>
<dbReference type="GO" id="GO:0006351">
    <property type="term" value="P:DNA-templated transcription"/>
    <property type="evidence" value="ECO:0007669"/>
    <property type="project" value="InterPro"/>
</dbReference>
<dbReference type="PROSITE" id="PS50048">
    <property type="entry name" value="ZN2_CY6_FUNGAL_2"/>
    <property type="match status" value="1"/>
</dbReference>
<proteinExistence type="predicted"/>
<dbReference type="InterPro" id="IPR001138">
    <property type="entry name" value="Zn2Cys6_DnaBD"/>
</dbReference>
<dbReference type="GO" id="GO:0001228">
    <property type="term" value="F:DNA-binding transcription activator activity, RNA polymerase II-specific"/>
    <property type="evidence" value="ECO:0007669"/>
    <property type="project" value="EnsemblFungi"/>
</dbReference>
<dbReference type="InterPro" id="IPR036864">
    <property type="entry name" value="Zn2-C6_fun-type_DNA-bd_sf"/>
</dbReference>
<keyword evidence="2" id="KW-0479">Metal-binding</keyword>
<dbReference type="GeneID" id="25030306"/>
<keyword evidence="4" id="KW-0805">Transcription regulation</keyword>
<dbReference type="GO" id="GO:0005634">
    <property type="term" value="C:nucleus"/>
    <property type="evidence" value="ECO:0007669"/>
    <property type="project" value="UniProtKB-SubCell"/>
</dbReference>
<dbReference type="Pfam" id="PF00172">
    <property type="entry name" value="Zn_clus"/>
    <property type="match status" value="1"/>
</dbReference>
<dbReference type="SUPFAM" id="SSF57701">
    <property type="entry name" value="Zn2/Cys6 DNA-binding domain"/>
    <property type="match status" value="1"/>
</dbReference>
<evidence type="ECO:0000256" key="3">
    <source>
        <dbReference type="ARBA" id="ARBA00022833"/>
    </source>
</evidence>
<dbReference type="PANTHER" id="PTHR47540:SF1">
    <property type="entry name" value="ACTIVATOR OF STRESS GENES 1-RELATED"/>
    <property type="match status" value="1"/>
</dbReference>
<keyword evidence="6" id="KW-0804">Transcription</keyword>
<dbReference type="RefSeq" id="XP_013019733.1">
    <property type="nucleotide sequence ID" value="XM_013164279.1"/>
</dbReference>
<evidence type="ECO:0000256" key="6">
    <source>
        <dbReference type="ARBA" id="ARBA00023163"/>
    </source>
</evidence>
<dbReference type="CDD" id="cd00067">
    <property type="entry name" value="GAL4"/>
    <property type="match status" value="1"/>
</dbReference>
<dbReference type="InterPro" id="IPR007219">
    <property type="entry name" value="XnlR_reg_dom"/>
</dbReference>
<protein>
    <submittedName>
        <fullName evidence="9">Transcription factor Thi5</fullName>
    </submittedName>
</protein>
<dbReference type="CDD" id="cd12148">
    <property type="entry name" value="fungal_TF_MHR"/>
    <property type="match status" value="1"/>
</dbReference>
<sequence length="811" mass="91327">MLPEGFSHRPLYLEQKSEFNKQKRRVPVGIRKRVRHACLGCRSKKVRCTGKEPCYSCEVLGIQCVYEVAEKQRSLPSKQFVAELKKRQKCFEFLFEHICPSVPQCTRSLVQLCNNIEFHMKQGMSVASLVKPAIVDESLYNPTLNPNEETTEKSTNQLQMKDLFDCREHARCSSYKKSSILEPLANSTEHSISFLPTERLSHDLLGPLLIGPTSSSILLDEVVSSLNILKCSSSYLGFDPLPLSMQFSEASDSSLPKSVENDLVPLGQSSKHKSSEITSKCLESLSLLACHMLPSLSTAKQLSDIYFSRFQCILQFYPASLFYKRYQIFHDFPKSPNNLDISFLIVSMSIMALGSMSANNDRIHIEEPIEDISGLFSISEKLLFSLLQNYSVSTVQAVAFVAFQCLMTDRIREAFSYVGLALHIARIIGLEVSGSTEITGDSVTPEIHTRLVWSLRVLSSILFLQKGITPIVNLFSANDFCFTTLPKTMPELEIPFIPSTISHFTSTIKLFSTAVPSLLSIYNLMGHCIDQKQDYTSLLSKVKEASQRFKQWKAELPFQLEHGNYDQSSPLFHGSVFLLLLYHHVNLLLFGPIFLYYLRLNSNSLSLQSPSIPVSVSVTPETNSCIDSVQSILSLISFLQENGGLNTFSSLEFEVVYTAASICLLFVVTKFTDDRHLSDCIRLLKAMVSVSIDSQRKLQKLEAIVSQYKNKSKTAHQKTSFVDAEASSELSQVQEGYLAWKTWIQQLSKDTDLPVGHSLNSKSKSKSFEMDSHLNHEKFQSQAECTTSSYHPFLSWHEALLNMDIESNNLN</sequence>
<dbReference type="GO" id="GO:0043565">
    <property type="term" value="F:sequence-specific DNA binding"/>
    <property type="evidence" value="ECO:0007669"/>
    <property type="project" value="TreeGrafter"/>
</dbReference>
<evidence type="ECO:0000256" key="4">
    <source>
        <dbReference type="ARBA" id="ARBA00023015"/>
    </source>
</evidence>
<keyword evidence="10" id="KW-1185">Reference proteome</keyword>
<dbReference type="SMART" id="SM00066">
    <property type="entry name" value="GAL4"/>
    <property type="match status" value="1"/>
</dbReference>
<dbReference type="HOGENOM" id="CLU_360982_0_0_1"/>
<feature type="domain" description="Zn(2)-C6 fungal-type" evidence="8">
    <location>
        <begin position="37"/>
        <end position="66"/>
    </location>
</feature>
<dbReference type="OrthoDB" id="3266505at2759"/>
<keyword evidence="7" id="KW-0539">Nucleus</keyword>
<evidence type="ECO:0000313" key="10">
    <source>
        <dbReference type="Proteomes" id="UP000016088"/>
    </source>
</evidence>
<accession>S9PPH2</accession>
<dbReference type="PROSITE" id="PS00463">
    <property type="entry name" value="ZN2_CY6_FUNGAL_1"/>
    <property type="match status" value="1"/>
</dbReference>
<evidence type="ECO:0000256" key="5">
    <source>
        <dbReference type="ARBA" id="ARBA00023125"/>
    </source>
</evidence>
<dbReference type="Pfam" id="PF04082">
    <property type="entry name" value="Fungal_trans"/>
    <property type="match status" value="1"/>
</dbReference>
<dbReference type="EMBL" id="KE503208">
    <property type="protein sequence ID" value="EPX71106.1"/>
    <property type="molecule type" value="Genomic_DNA"/>
</dbReference>
<name>S9PPH2_SCHOY</name>
<dbReference type="GO" id="GO:0008270">
    <property type="term" value="F:zinc ion binding"/>
    <property type="evidence" value="ECO:0007669"/>
    <property type="project" value="InterPro"/>
</dbReference>
<comment type="subcellular location">
    <subcellularLocation>
        <location evidence="1">Nucleus</location>
    </subcellularLocation>
</comment>